<reference evidence="1" key="1">
    <citation type="journal article" date="2019" name="Sci. Rep.">
        <title>Draft genome of Tanacetum cinerariifolium, the natural source of mosquito coil.</title>
        <authorList>
            <person name="Yamashiro T."/>
            <person name="Shiraishi A."/>
            <person name="Satake H."/>
            <person name="Nakayama K."/>
        </authorList>
    </citation>
    <scope>NUCLEOTIDE SEQUENCE</scope>
</reference>
<gene>
    <name evidence="1" type="ORF">Tci_864186</name>
</gene>
<evidence type="ECO:0000313" key="1">
    <source>
        <dbReference type="EMBL" id="GFC92216.1"/>
    </source>
</evidence>
<dbReference type="EMBL" id="BKCJ011136382">
    <property type="protein sequence ID" value="GFC92216.1"/>
    <property type="molecule type" value="Genomic_DNA"/>
</dbReference>
<organism evidence="1">
    <name type="scientific">Tanacetum cinerariifolium</name>
    <name type="common">Dalmatian daisy</name>
    <name type="synonym">Chrysanthemum cinerariifolium</name>
    <dbReference type="NCBI Taxonomy" id="118510"/>
    <lineage>
        <taxon>Eukaryota</taxon>
        <taxon>Viridiplantae</taxon>
        <taxon>Streptophyta</taxon>
        <taxon>Embryophyta</taxon>
        <taxon>Tracheophyta</taxon>
        <taxon>Spermatophyta</taxon>
        <taxon>Magnoliopsida</taxon>
        <taxon>eudicotyledons</taxon>
        <taxon>Gunneridae</taxon>
        <taxon>Pentapetalae</taxon>
        <taxon>asterids</taxon>
        <taxon>campanulids</taxon>
        <taxon>Asterales</taxon>
        <taxon>Asteraceae</taxon>
        <taxon>Asteroideae</taxon>
        <taxon>Anthemideae</taxon>
        <taxon>Anthemidinae</taxon>
        <taxon>Tanacetum</taxon>
    </lineage>
</organism>
<name>A0A699S409_TANCI</name>
<proteinExistence type="predicted"/>
<dbReference type="AlphaFoldDB" id="A0A699S409"/>
<protein>
    <submittedName>
        <fullName evidence="1">Uncharacterized protein</fullName>
    </submittedName>
</protein>
<accession>A0A699S409</accession>
<sequence>MRLLLLDPLTGNPTQAPYPTAASVTGITRVRVLSCVRGARSVDMRRRNADLGQPMETHGKWSVGSVVLKDTLKTNVQSLGMDRTIRLEAGCIKWWRMRSKIRP</sequence>
<comment type="caution">
    <text evidence="1">The sequence shown here is derived from an EMBL/GenBank/DDBJ whole genome shotgun (WGS) entry which is preliminary data.</text>
</comment>